<accession>A0A9Q3HMJ5</accession>
<feature type="chain" id="PRO_5040462398" evidence="2">
    <location>
        <begin position="26"/>
        <end position="721"/>
    </location>
</feature>
<protein>
    <submittedName>
        <fullName evidence="3">Uncharacterized protein</fullName>
    </submittedName>
</protein>
<organism evidence="3 4">
    <name type="scientific">Austropuccinia psidii MF-1</name>
    <dbReference type="NCBI Taxonomy" id="1389203"/>
    <lineage>
        <taxon>Eukaryota</taxon>
        <taxon>Fungi</taxon>
        <taxon>Dikarya</taxon>
        <taxon>Basidiomycota</taxon>
        <taxon>Pucciniomycotina</taxon>
        <taxon>Pucciniomycetes</taxon>
        <taxon>Pucciniales</taxon>
        <taxon>Sphaerophragmiaceae</taxon>
        <taxon>Austropuccinia</taxon>
    </lineage>
</organism>
<reference evidence="3" key="1">
    <citation type="submission" date="2021-03" db="EMBL/GenBank/DDBJ databases">
        <title>Draft genome sequence of rust myrtle Austropuccinia psidii MF-1, a brazilian biotype.</title>
        <authorList>
            <person name="Quecine M.C."/>
            <person name="Pachon D.M.R."/>
            <person name="Bonatelli M.L."/>
            <person name="Correr F.H."/>
            <person name="Franceschini L.M."/>
            <person name="Leite T.F."/>
            <person name="Margarido G.R.A."/>
            <person name="Almeida C.A."/>
            <person name="Ferrarezi J.A."/>
            <person name="Labate C.A."/>
        </authorList>
    </citation>
    <scope>NUCLEOTIDE SEQUENCE</scope>
    <source>
        <strain evidence="3">MF-1</strain>
    </source>
</reference>
<keyword evidence="2" id="KW-0732">Signal</keyword>
<evidence type="ECO:0000313" key="4">
    <source>
        <dbReference type="Proteomes" id="UP000765509"/>
    </source>
</evidence>
<dbReference type="AlphaFoldDB" id="A0A9Q3HMJ5"/>
<feature type="compositionally biased region" description="Polar residues" evidence="1">
    <location>
        <begin position="173"/>
        <end position="182"/>
    </location>
</feature>
<proteinExistence type="predicted"/>
<name>A0A9Q3HMJ5_9BASI</name>
<gene>
    <name evidence="3" type="ORF">O181_049367</name>
</gene>
<evidence type="ECO:0000256" key="2">
    <source>
        <dbReference type="SAM" id="SignalP"/>
    </source>
</evidence>
<evidence type="ECO:0000313" key="3">
    <source>
        <dbReference type="EMBL" id="MBW0509652.1"/>
    </source>
</evidence>
<evidence type="ECO:0000256" key="1">
    <source>
        <dbReference type="SAM" id="MobiDB-lite"/>
    </source>
</evidence>
<dbReference type="Proteomes" id="UP000765509">
    <property type="component" value="Unassembled WGS sequence"/>
</dbReference>
<sequence>MIGQFAWLSIFLITFIFQTPSLIRADYSENLQIFDHYGTAESAAHTQWNFWQAPPHLLEWSSPKRPRIELPVGSGSQADFSKASTDCDVNLRTAQNPGSHFLEVYRPTSFHVSEINAKHVQLRDNQLSNHQYGNFAFVNQAPVQLTHITSAFDHGNHGRLEQPPVESGPQVHLSKSPTNSDVNLQTAGDPASHFLEVNQPDSFHRSDIHANNGLYDQDSYHQSWNFHLENLASSEIPTNTLVSDARDQVTETLNNNRKSQTKEVNLHVENEDEIDEKNLDQSSVDFLENNRVLPRNVRLYALTKLYQQVGDEEGKSISSELVSFITEAHEHYFLPGPMQLKETQSFHTRLTYIINTSLLQIKIYAQILRKVNTKDINSLSKLQTGAFEFLKFFWMLALTGYANQRSKFYSLRQNIAYNRVLPSAKGAFEYLGRHGSKTQTASWLGTAAFFYSHWTVELTKSVKKAINNQVLSCAPKYDPQLYQRIQEKLRMPEKAQKKAIEKDESGLLEEKLLKAKRKAHQKSLRYYSDVLGAIALSDFKLEVNHLRKLISGEADLEKTFPNREAKTMITRFEYILNASFLKIMLYIALGKKDSPLVDDPTAFGKEFVDFLEKSFRSILFDSHQYSSELSKEAKRRKKLGTLEFVTKHLGTKGDNHELAQSASWVLVSHFIHSRGDQRLKKEDKEFINKKIFEMGKKSKIPCPHLLTNDDAIDDETGFEGD</sequence>
<feature type="region of interest" description="Disordered" evidence="1">
    <location>
        <begin position="154"/>
        <end position="182"/>
    </location>
</feature>
<dbReference type="EMBL" id="AVOT02021064">
    <property type="protein sequence ID" value="MBW0509652.1"/>
    <property type="molecule type" value="Genomic_DNA"/>
</dbReference>
<feature type="signal peptide" evidence="2">
    <location>
        <begin position="1"/>
        <end position="25"/>
    </location>
</feature>
<keyword evidence="4" id="KW-1185">Reference proteome</keyword>
<comment type="caution">
    <text evidence="3">The sequence shown here is derived from an EMBL/GenBank/DDBJ whole genome shotgun (WGS) entry which is preliminary data.</text>
</comment>